<evidence type="ECO:0000256" key="1">
    <source>
        <dbReference type="SAM" id="Phobius"/>
    </source>
</evidence>
<gene>
    <name evidence="2" type="ORF">RCO7_00667</name>
</gene>
<organism evidence="2 3">
    <name type="scientific">Rhynchosporium graminicola</name>
    <dbReference type="NCBI Taxonomy" id="2792576"/>
    <lineage>
        <taxon>Eukaryota</taxon>
        <taxon>Fungi</taxon>
        <taxon>Dikarya</taxon>
        <taxon>Ascomycota</taxon>
        <taxon>Pezizomycotina</taxon>
        <taxon>Leotiomycetes</taxon>
        <taxon>Helotiales</taxon>
        <taxon>Ploettnerulaceae</taxon>
        <taxon>Rhynchosporium</taxon>
    </lineage>
</organism>
<dbReference type="Gene3D" id="2.120.10.70">
    <property type="entry name" value="Fucose-specific lectin"/>
    <property type="match status" value="1"/>
</dbReference>
<keyword evidence="3" id="KW-1185">Reference proteome</keyword>
<evidence type="ECO:0000313" key="2">
    <source>
        <dbReference type="EMBL" id="CZT13698.1"/>
    </source>
</evidence>
<sequence length="457" mass="49403">MVSFPPPEPATYSDEKIVMLESVRYDIQVAGPNRRPSQAPEVVLATLPSPPPVPPLPIPFVSTLVPSGCAKMELPPRPREIPFWKRHILWIAAAVGFGVLLIGVVVGVIGHTDFKSTKTSNATNTTTSAFLAVANNTRNSVASSGSFQSDKKTWNTHVLWQASTGGINLQVSLDGSTFQPEQQINLSIPPRIGSPISATTEIDPRNGVAMLNVFYLSGVNNITMSVITCVPNTDKCNTVANRYLPTQVAPSNFTGLAAINVDEAQDWRVYYHDKDGKICELVGNNSGFDLGTPIGGQGLNASSITAVNINSTTNNVWVFYVDGLTQALFKTQFTAGDWTKPSIVSAALIDNWNPKSGLSAAYTKDQDQLHVYYTGLDGGIYEFLGFNASKATNAKWAALPGRNHLWHTADHIGAPITAIGWNDQARFYQVKEGDLAEGHLDGQIWTEAFIDKDGTIS</sequence>
<accession>A0A1E1LT84</accession>
<dbReference type="EMBL" id="FJUW01000095">
    <property type="protein sequence ID" value="CZT13698.1"/>
    <property type="molecule type" value="Genomic_DNA"/>
</dbReference>
<dbReference type="InParanoid" id="A0A1E1LT84"/>
<evidence type="ECO:0008006" key="4">
    <source>
        <dbReference type="Google" id="ProtNLM"/>
    </source>
</evidence>
<protein>
    <recommendedName>
        <fullName evidence="4">Fucose-specific lectin</fullName>
    </recommendedName>
</protein>
<dbReference type="STRING" id="914237.A0A1E1LT84"/>
<name>A0A1E1LT84_9HELO</name>
<comment type="caution">
    <text evidence="2">The sequence shown here is derived from an EMBL/GenBank/DDBJ whole genome shotgun (WGS) entry which is preliminary data.</text>
</comment>
<dbReference type="SUPFAM" id="SSF89372">
    <property type="entry name" value="Fucose-specific lectin"/>
    <property type="match status" value="1"/>
</dbReference>
<proteinExistence type="predicted"/>
<reference evidence="3" key="1">
    <citation type="submission" date="2016-03" db="EMBL/GenBank/DDBJ databases">
        <authorList>
            <person name="Ploux O."/>
        </authorList>
    </citation>
    <scope>NUCLEOTIDE SEQUENCE [LARGE SCALE GENOMIC DNA]</scope>
    <source>
        <strain evidence="3">UK7</strain>
    </source>
</reference>
<dbReference type="Proteomes" id="UP000178129">
    <property type="component" value="Unassembled WGS sequence"/>
</dbReference>
<keyword evidence="1" id="KW-0812">Transmembrane</keyword>
<evidence type="ECO:0000313" key="3">
    <source>
        <dbReference type="Proteomes" id="UP000178129"/>
    </source>
</evidence>
<keyword evidence="1" id="KW-1133">Transmembrane helix</keyword>
<keyword evidence="1" id="KW-0472">Membrane</keyword>
<feature type="transmembrane region" description="Helical" evidence="1">
    <location>
        <begin position="88"/>
        <end position="110"/>
    </location>
</feature>
<dbReference type="AlphaFoldDB" id="A0A1E1LT84"/>